<dbReference type="InterPro" id="IPR013736">
    <property type="entry name" value="Xaa-Pro_dipept_C"/>
</dbReference>
<dbReference type="EMBL" id="JBGFTU010000040">
    <property type="protein sequence ID" value="MEZ0167012.1"/>
    <property type="molecule type" value="Genomic_DNA"/>
</dbReference>
<dbReference type="InterPro" id="IPR000383">
    <property type="entry name" value="Xaa-Pro-like_dom"/>
</dbReference>
<dbReference type="SMART" id="SM00939">
    <property type="entry name" value="PepX_C"/>
    <property type="match status" value="1"/>
</dbReference>
<evidence type="ECO:0000256" key="1">
    <source>
        <dbReference type="ARBA" id="ARBA00022801"/>
    </source>
</evidence>
<dbReference type="Proteomes" id="UP001565927">
    <property type="component" value="Unassembled WGS sequence"/>
</dbReference>
<gene>
    <name evidence="3" type="ORF">AB2L27_19840</name>
</gene>
<reference evidence="3 4" key="1">
    <citation type="submission" date="2024-07" db="EMBL/GenBank/DDBJ databases">
        <authorList>
            <person name="Thanompreechachai J."/>
            <person name="Duangmal K."/>
        </authorList>
    </citation>
    <scope>NUCLEOTIDE SEQUENCE [LARGE SCALE GENOMIC DNA]</scope>
    <source>
        <strain evidence="3 4">LSe6-4</strain>
    </source>
</reference>
<dbReference type="InterPro" id="IPR029058">
    <property type="entry name" value="AB_hydrolase_fold"/>
</dbReference>
<protein>
    <submittedName>
        <fullName evidence="3">CocE/NonD family hydrolase</fullName>
    </submittedName>
</protein>
<feature type="domain" description="Xaa-Pro dipeptidyl-peptidase C-terminal" evidence="2">
    <location>
        <begin position="293"/>
        <end position="484"/>
    </location>
</feature>
<dbReference type="NCBIfam" id="TIGR00976">
    <property type="entry name" value="CocE_NonD"/>
    <property type="match status" value="1"/>
</dbReference>
<comment type="caution">
    <text evidence="3">The sequence shown here is derived from an EMBL/GenBank/DDBJ whole genome shotgun (WGS) entry which is preliminary data.</text>
</comment>
<dbReference type="GO" id="GO:0016787">
    <property type="term" value="F:hydrolase activity"/>
    <property type="evidence" value="ECO:0007669"/>
    <property type="project" value="UniProtKB-KW"/>
</dbReference>
<dbReference type="SUPFAM" id="SSF49785">
    <property type="entry name" value="Galactose-binding domain-like"/>
    <property type="match status" value="1"/>
</dbReference>
<dbReference type="Gene3D" id="1.10.3020.10">
    <property type="entry name" value="alpha-amino acid ester hydrolase ( Helical cap domain)"/>
    <property type="match status" value="1"/>
</dbReference>
<keyword evidence="4" id="KW-1185">Reference proteome</keyword>
<organism evidence="3 4">
    <name type="scientific">Kineococcus halophytocola</name>
    <dbReference type="NCBI Taxonomy" id="3234027"/>
    <lineage>
        <taxon>Bacteria</taxon>
        <taxon>Bacillati</taxon>
        <taxon>Actinomycetota</taxon>
        <taxon>Actinomycetes</taxon>
        <taxon>Kineosporiales</taxon>
        <taxon>Kineosporiaceae</taxon>
        <taxon>Kineococcus</taxon>
    </lineage>
</organism>
<dbReference type="Gene3D" id="3.40.50.1820">
    <property type="entry name" value="alpha/beta hydrolase"/>
    <property type="match status" value="1"/>
</dbReference>
<evidence type="ECO:0000313" key="3">
    <source>
        <dbReference type="EMBL" id="MEZ0167012.1"/>
    </source>
</evidence>
<keyword evidence="1 3" id="KW-0378">Hydrolase</keyword>
<dbReference type="Gene3D" id="2.60.120.260">
    <property type="entry name" value="Galactose-binding domain-like"/>
    <property type="match status" value="1"/>
</dbReference>
<sequence>MRAWANQRVPGHDGTPLALDVHLPEESTWPVPAVVTRTAYGRTAHLAEGRAWRRAGFAFVAQDVRGRYDSEGTWTPYRDERGDGARLVDHLLAQPWCDGRVVAYGGSYAGYTAWALAVERPEAVRAVISLGPSLGLHRTKFAPGGILRLTEHVGWWLERADGRTSRPGLREVVFTENPDLLDHLPVVEIGDLSGVDLPHWNDALDLHEEFGRDGTPPEAVTTAELEDLTCATFHAGGWYDLLTPEAVDLWRVTGSAVAPRPLRRLVLGPWEHDLGMDGGTTVGVLDHGPGSRRDWGSEFVAFARDALEGTGASGADVFRSGRWRRTPDWPTTGFVPWFPAADGTLRPEPSVGDVGFRSDPHDPFPSLLAGQDRSATSTRQDAVRFWSNPLVRDVVFDGLAEIDLDTAGEGDWICRLLHERSDGSLVELAVATTTAHEATFTPMSCGLPAGTRWALEITGSDFPHLARNLGPGVDRLRGEAGRPVEQVVRCAGTVLRVPAGEPAGESR</sequence>
<dbReference type="SUPFAM" id="SSF53474">
    <property type="entry name" value="alpha/beta-Hydrolases"/>
    <property type="match status" value="1"/>
</dbReference>
<dbReference type="InterPro" id="IPR005674">
    <property type="entry name" value="CocE/Ser_esterase"/>
</dbReference>
<evidence type="ECO:0000259" key="2">
    <source>
        <dbReference type="SMART" id="SM00939"/>
    </source>
</evidence>
<accession>A0ABV4H5Z1</accession>
<dbReference type="Pfam" id="PF02129">
    <property type="entry name" value="Peptidase_S15"/>
    <property type="match status" value="1"/>
</dbReference>
<dbReference type="RefSeq" id="WP_370443218.1">
    <property type="nucleotide sequence ID" value="NZ_JBGFTU010000040.1"/>
</dbReference>
<name>A0ABV4H5Z1_9ACTN</name>
<dbReference type="InterPro" id="IPR008979">
    <property type="entry name" value="Galactose-bd-like_sf"/>
</dbReference>
<evidence type="ECO:0000313" key="4">
    <source>
        <dbReference type="Proteomes" id="UP001565927"/>
    </source>
</evidence>
<proteinExistence type="predicted"/>